<dbReference type="Gene3D" id="3.40.50.2300">
    <property type="match status" value="2"/>
</dbReference>
<dbReference type="SUPFAM" id="SSF52172">
    <property type="entry name" value="CheY-like"/>
    <property type="match status" value="2"/>
</dbReference>
<feature type="modified residue" description="4-aspartylphosphate" evidence="9">
    <location>
        <position position="453"/>
    </location>
</feature>
<evidence type="ECO:0000256" key="6">
    <source>
        <dbReference type="ARBA" id="ARBA00023015"/>
    </source>
</evidence>
<comment type="catalytic activity">
    <reaction evidence="1">
        <text>ATP + protein L-histidine = ADP + protein N-phospho-L-histidine.</text>
        <dbReference type="EC" id="2.7.13.3"/>
    </reaction>
</comment>
<keyword evidence="4" id="KW-0808">Transferase</keyword>
<dbReference type="Gene3D" id="1.10.10.60">
    <property type="entry name" value="Homeodomain-like"/>
    <property type="match status" value="1"/>
</dbReference>
<dbReference type="PROSITE" id="PS50110">
    <property type="entry name" value="RESPONSE_REGULATORY"/>
    <property type="match status" value="2"/>
</dbReference>
<dbReference type="SUPFAM" id="SSF55874">
    <property type="entry name" value="ATPase domain of HSP90 chaperone/DNA topoisomerase II/histidine kinase"/>
    <property type="match status" value="1"/>
</dbReference>
<dbReference type="Gene3D" id="3.30.565.10">
    <property type="entry name" value="Histidine kinase-like ATPase, C-terminal domain"/>
    <property type="match status" value="1"/>
</dbReference>
<dbReference type="InterPro" id="IPR001789">
    <property type="entry name" value="Sig_transdc_resp-reg_receiver"/>
</dbReference>
<dbReference type="RefSeq" id="WP_169549111.1">
    <property type="nucleotide sequence ID" value="NZ_CP051677.1"/>
</dbReference>
<dbReference type="InterPro" id="IPR003661">
    <property type="entry name" value="HisK_dim/P_dom"/>
</dbReference>
<dbReference type="Gene3D" id="1.10.287.130">
    <property type="match status" value="1"/>
</dbReference>
<dbReference type="Pfam" id="PF02518">
    <property type="entry name" value="HATPase_c"/>
    <property type="match status" value="1"/>
</dbReference>
<protein>
    <recommendedName>
        <fullName evidence="2">histidine kinase</fullName>
        <ecNumber evidence="2">2.7.13.3</ecNumber>
    </recommendedName>
</protein>
<dbReference type="PROSITE" id="PS50109">
    <property type="entry name" value="HIS_KIN"/>
    <property type="match status" value="1"/>
</dbReference>
<evidence type="ECO:0000256" key="5">
    <source>
        <dbReference type="ARBA" id="ARBA00022777"/>
    </source>
</evidence>
<dbReference type="InterPro" id="IPR003594">
    <property type="entry name" value="HATPase_dom"/>
</dbReference>
<dbReference type="SUPFAM" id="SSF46689">
    <property type="entry name" value="Homeodomain-like"/>
    <property type="match status" value="1"/>
</dbReference>
<dbReference type="InterPro" id="IPR018062">
    <property type="entry name" value="HTH_AraC-typ_CS"/>
</dbReference>
<dbReference type="Pfam" id="PF12833">
    <property type="entry name" value="HTH_18"/>
    <property type="match status" value="1"/>
</dbReference>
<dbReference type="SMART" id="SM00342">
    <property type="entry name" value="HTH_ARAC"/>
    <property type="match status" value="1"/>
</dbReference>
<dbReference type="InterPro" id="IPR018060">
    <property type="entry name" value="HTH_AraC"/>
</dbReference>
<dbReference type="CDD" id="cd17574">
    <property type="entry name" value="REC_OmpR"/>
    <property type="match status" value="1"/>
</dbReference>
<evidence type="ECO:0000259" key="12">
    <source>
        <dbReference type="PROSITE" id="PS50109"/>
    </source>
</evidence>
<evidence type="ECO:0000313" key="15">
    <source>
        <dbReference type="Proteomes" id="UP000501128"/>
    </source>
</evidence>
<dbReference type="InterPro" id="IPR004358">
    <property type="entry name" value="Sig_transdc_His_kin-like_C"/>
</dbReference>
<dbReference type="FunFam" id="1.10.287.130:FF:000045">
    <property type="entry name" value="Two-component system sensor histidine kinase/response regulator"/>
    <property type="match status" value="1"/>
</dbReference>
<evidence type="ECO:0000259" key="13">
    <source>
        <dbReference type="PROSITE" id="PS50110"/>
    </source>
</evidence>
<dbReference type="AlphaFoldDB" id="A0A7L5DM74"/>
<dbReference type="EC" id="2.7.13.3" evidence="2"/>
<dbReference type="PROSITE" id="PS01124">
    <property type="entry name" value="HTH_ARAC_FAMILY_2"/>
    <property type="match status" value="1"/>
</dbReference>
<dbReference type="PRINTS" id="PR00344">
    <property type="entry name" value="BCTRLSENSOR"/>
</dbReference>
<dbReference type="GO" id="GO:0003700">
    <property type="term" value="F:DNA-binding transcription factor activity"/>
    <property type="evidence" value="ECO:0007669"/>
    <property type="project" value="InterPro"/>
</dbReference>
<dbReference type="InterPro" id="IPR011006">
    <property type="entry name" value="CheY-like_superfamily"/>
</dbReference>
<dbReference type="CDD" id="cd17536">
    <property type="entry name" value="REC_YesN-like"/>
    <property type="match status" value="1"/>
</dbReference>
<accession>A0A7L5DM74</accession>
<evidence type="ECO:0000256" key="9">
    <source>
        <dbReference type="PROSITE-ProRule" id="PRU00169"/>
    </source>
</evidence>
<dbReference type="SMART" id="SM00387">
    <property type="entry name" value="HATPase_c"/>
    <property type="match status" value="1"/>
</dbReference>
<evidence type="ECO:0000259" key="11">
    <source>
        <dbReference type="PROSITE" id="PS01124"/>
    </source>
</evidence>
<dbReference type="Proteomes" id="UP000501128">
    <property type="component" value="Chromosome"/>
</dbReference>
<evidence type="ECO:0000256" key="7">
    <source>
        <dbReference type="ARBA" id="ARBA00023125"/>
    </source>
</evidence>
<dbReference type="SMART" id="SM00448">
    <property type="entry name" value="REC"/>
    <property type="match status" value="2"/>
</dbReference>
<sequence>MPTRILVVDDEPHIESLMLQRFRRKIQAGDYQFAFAGSGRAALASISDTNDPDVLLLDINMPDMDGLTLLAEIGERLPNSRAVMVSAYGDLGNIRAAMNRGAFDFVTKPINFQDLELTIEKTARHVSQLRDSIREKAVAALKARFFDNITHEFRTPLSLILAPLDTLLCQEPLAQPVRRQLTVVQRNARQLQNLINQLLDLAKLEAGSLPVIETGGDAVLYTRQVVDTFSPLAEQRDIDLRFSTDTPTYAGRFDADKWEKIMANLLSNALKFTGAGGQVNVALSPTATGIQLIVQDTGIGIAANYLPHIFDRFYQIESSSIRNYEGTGIGLALVSELIARLDGQIRVHSRIDAPTGTTFTVDLPVSPADGQTGSTAQPLPSTRPLPLSAQSIDIPADGTTDNRPLLLLVEDNADLLAFTADALTESYRVLTATNGRIGLELARQELPDLVVTDLMMPEMDGLELTRQLKTDPTTDHIAVILLTARATRQDRLTGLLGGADDYLTKPFDLRELHLRLHNILQRQQTLRDYYQRQFSSPMPAPALPPEPSVQDVFLQKLYAIVEAHLDDSTFRAEALAEEVSMSIRTLTRKLTTLAGESPAHLIRTYRLRRATDLLRAGHPVSETAYMVGFEHPANFTTAFKDVYGRTPSDFLATR</sequence>
<keyword evidence="6" id="KW-0805">Transcription regulation</keyword>
<dbReference type="PROSITE" id="PS00041">
    <property type="entry name" value="HTH_ARAC_FAMILY_1"/>
    <property type="match status" value="1"/>
</dbReference>
<dbReference type="SMART" id="SM00388">
    <property type="entry name" value="HisKA"/>
    <property type="match status" value="1"/>
</dbReference>
<evidence type="ECO:0000256" key="1">
    <source>
        <dbReference type="ARBA" id="ARBA00000085"/>
    </source>
</evidence>
<reference evidence="14 15" key="1">
    <citation type="submission" date="2020-04" db="EMBL/GenBank/DDBJ databases">
        <title>Genome sequencing of novel species.</title>
        <authorList>
            <person name="Heo J."/>
            <person name="Kim S.-J."/>
            <person name="Kim J.-S."/>
            <person name="Hong S.-B."/>
            <person name="Kwon S.-W."/>
        </authorList>
    </citation>
    <scope>NUCLEOTIDE SEQUENCE [LARGE SCALE GENOMIC DNA]</scope>
    <source>
        <strain evidence="14 15">CJU-R4</strain>
    </source>
</reference>
<dbReference type="GO" id="GO:0043565">
    <property type="term" value="F:sequence-specific DNA binding"/>
    <property type="evidence" value="ECO:0007669"/>
    <property type="project" value="InterPro"/>
</dbReference>
<dbReference type="EMBL" id="CP051677">
    <property type="protein sequence ID" value="QJD77167.1"/>
    <property type="molecule type" value="Genomic_DNA"/>
</dbReference>
<organism evidence="14 15">
    <name type="scientific">Spirosoma rhododendri</name>
    <dbReference type="NCBI Taxonomy" id="2728024"/>
    <lineage>
        <taxon>Bacteria</taxon>
        <taxon>Pseudomonadati</taxon>
        <taxon>Bacteroidota</taxon>
        <taxon>Cytophagia</taxon>
        <taxon>Cytophagales</taxon>
        <taxon>Cytophagaceae</taxon>
        <taxon>Spirosoma</taxon>
    </lineage>
</organism>
<feature type="region of interest" description="Disordered" evidence="10">
    <location>
        <begin position="362"/>
        <end position="383"/>
    </location>
</feature>
<dbReference type="Pfam" id="PF00512">
    <property type="entry name" value="HisKA"/>
    <property type="match status" value="1"/>
</dbReference>
<evidence type="ECO:0000256" key="8">
    <source>
        <dbReference type="ARBA" id="ARBA00023163"/>
    </source>
</evidence>
<keyword evidence="7" id="KW-0238">DNA-binding</keyword>
<proteinExistence type="predicted"/>
<dbReference type="InterPro" id="IPR009057">
    <property type="entry name" value="Homeodomain-like_sf"/>
</dbReference>
<dbReference type="CDD" id="cd00082">
    <property type="entry name" value="HisKA"/>
    <property type="match status" value="1"/>
</dbReference>
<gene>
    <name evidence="14" type="ORF">HH216_01090</name>
</gene>
<dbReference type="KEGG" id="srho:HH216_01090"/>
<keyword evidence="8" id="KW-0804">Transcription</keyword>
<feature type="domain" description="Response regulatory" evidence="13">
    <location>
        <begin position="4"/>
        <end position="123"/>
    </location>
</feature>
<feature type="modified residue" description="4-aspartylphosphate" evidence="9">
    <location>
        <position position="58"/>
    </location>
</feature>
<name>A0A7L5DM74_9BACT</name>
<evidence type="ECO:0000256" key="3">
    <source>
        <dbReference type="ARBA" id="ARBA00022553"/>
    </source>
</evidence>
<evidence type="ECO:0000256" key="2">
    <source>
        <dbReference type="ARBA" id="ARBA00012438"/>
    </source>
</evidence>
<dbReference type="InterPro" id="IPR036890">
    <property type="entry name" value="HATPase_C_sf"/>
</dbReference>
<dbReference type="FunFam" id="3.30.565.10:FF:000006">
    <property type="entry name" value="Sensor histidine kinase WalK"/>
    <property type="match status" value="1"/>
</dbReference>
<evidence type="ECO:0000313" key="14">
    <source>
        <dbReference type="EMBL" id="QJD77167.1"/>
    </source>
</evidence>
<dbReference type="Pfam" id="PF00072">
    <property type="entry name" value="Response_reg"/>
    <property type="match status" value="2"/>
</dbReference>
<dbReference type="GO" id="GO:0000155">
    <property type="term" value="F:phosphorelay sensor kinase activity"/>
    <property type="evidence" value="ECO:0007669"/>
    <property type="project" value="InterPro"/>
</dbReference>
<dbReference type="PANTHER" id="PTHR43547:SF2">
    <property type="entry name" value="HYBRID SIGNAL TRANSDUCTION HISTIDINE KINASE C"/>
    <property type="match status" value="1"/>
</dbReference>
<evidence type="ECO:0000256" key="4">
    <source>
        <dbReference type="ARBA" id="ARBA00022679"/>
    </source>
</evidence>
<feature type="compositionally biased region" description="Polar residues" evidence="10">
    <location>
        <begin position="369"/>
        <end position="380"/>
    </location>
</feature>
<feature type="domain" description="Histidine kinase" evidence="12">
    <location>
        <begin position="148"/>
        <end position="367"/>
    </location>
</feature>
<dbReference type="PANTHER" id="PTHR43547">
    <property type="entry name" value="TWO-COMPONENT HISTIDINE KINASE"/>
    <property type="match status" value="1"/>
</dbReference>
<keyword evidence="3 9" id="KW-0597">Phosphoprotein</keyword>
<feature type="domain" description="Response regulatory" evidence="13">
    <location>
        <begin position="405"/>
        <end position="520"/>
    </location>
</feature>
<dbReference type="InterPro" id="IPR005467">
    <property type="entry name" value="His_kinase_dom"/>
</dbReference>
<keyword evidence="15" id="KW-1185">Reference proteome</keyword>
<keyword evidence="5" id="KW-0418">Kinase</keyword>
<feature type="domain" description="HTH araC/xylS-type" evidence="11">
    <location>
        <begin position="555"/>
        <end position="653"/>
    </location>
</feature>
<dbReference type="InterPro" id="IPR036097">
    <property type="entry name" value="HisK_dim/P_sf"/>
</dbReference>
<evidence type="ECO:0000256" key="10">
    <source>
        <dbReference type="SAM" id="MobiDB-lite"/>
    </source>
</evidence>
<dbReference type="SUPFAM" id="SSF47384">
    <property type="entry name" value="Homodimeric domain of signal transducing histidine kinase"/>
    <property type="match status" value="1"/>
</dbReference>